<name>A0A937CV00_9BURK</name>
<gene>
    <name evidence="2" type="ORF">JJ685_23575</name>
</gene>
<evidence type="ECO:0008006" key="4">
    <source>
        <dbReference type="Google" id="ProtNLM"/>
    </source>
</evidence>
<reference evidence="2 3" key="1">
    <citation type="journal article" date="2017" name="Int. J. Syst. Evol. Microbiol.">
        <title>Ramlibacter monticola sp. nov., isolated from forest soil.</title>
        <authorList>
            <person name="Chaudhary D.K."/>
            <person name="Kim J."/>
        </authorList>
    </citation>
    <scope>NUCLEOTIDE SEQUENCE [LARGE SCALE GENOMIC DNA]</scope>
    <source>
        <strain evidence="2 3">KACC 19175</strain>
    </source>
</reference>
<dbReference type="RefSeq" id="WP_201676805.1">
    <property type="nucleotide sequence ID" value="NZ_JAEQNE010000007.1"/>
</dbReference>
<feature type="signal peptide" evidence="1">
    <location>
        <begin position="1"/>
        <end position="22"/>
    </location>
</feature>
<comment type="caution">
    <text evidence="2">The sequence shown here is derived from an EMBL/GenBank/DDBJ whole genome shotgun (WGS) entry which is preliminary data.</text>
</comment>
<sequence length="185" mass="19207">MWSRRNVLLWVLGFAAVSAAWAEPEGNGALRWRGGGAALGLQPAAVTPQLQCGPFSLACGSSTIVPLYASPVTPRSVSLQIGPGEEPATTLKVARTQGLSLAVVGKPGFFSELGVYGRVGTVGGRGSGLVALPGADGGLTYGVGLSWDFSRRASAVLGFDSYDFRGASGEMRDVRSTSLGLQWRY</sequence>
<dbReference type="AlphaFoldDB" id="A0A937CV00"/>
<proteinExistence type="predicted"/>
<organism evidence="2 3">
    <name type="scientific">Ramlibacter monticola</name>
    <dbReference type="NCBI Taxonomy" id="1926872"/>
    <lineage>
        <taxon>Bacteria</taxon>
        <taxon>Pseudomonadati</taxon>
        <taxon>Pseudomonadota</taxon>
        <taxon>Betaproteobacteria</taxon>
        <taxon>Burkholderiales</taxon>
        <taxon>Comamonadaceae</taxon>
        <taxon>Ramlibacter</taxon>
    </lineage>
</organism>
<feature type="chain" id="PRO_5037611862" description="Outer membrane protein beta-barrel domain-containing protein" evidence="1">
    <location>
        <begin position="23"/>
        <end position="185"/>
    </location>
</feature>
<evidence type="ECO:0000313" key="2">
    <source>
        <dbReference type="EMBL" id="MBL0394140.1"/>
    </source>
</evidence>
<keyword evidence="3" id="KW-1185">Reference proteome</keyword>
<evidence type="ECO:0000256" key="1">
    <source>
        <dbReference type="SAM" id="SignalP"/>
    </source>
</evidence>
<evidence type="ECO:0000313" key="3">
    <source>
        <dbReference type="Proteomes" id="UP000599109"/>
    </source>
</evidence>
<protein>
    <recommendedName>
        <fullName evidence="4">Outer membrane protein beta-barrel domain-containing protein</fullName>
    </recommendedName>
</protein>
<dbReference type="Proteomes" id="UP000599109">
    <property type="component" value="Unassembled WGS sequence"/>
</dbReference>
<dbReference type="EMBL" id="JAEQNE010000007">
    <property type="protein sequence ID" value="MBL0394140.1"/>
    <property type="molecule type" value="Genomic_DNA"/>
</dbReference>
<keyword evidence="1" id="KW-0732">Signal</keyword>
<accession>A0A937CV00</accession>
<dbReference type="Gene3D" id="2.40.160.20">
    <property type="match status" value="1"/>
</dbReference>